<dbReference type="CDD" id="cd00761">
    <property type="entry name" value="Glyco_tranf_GTA_type"/>
    <property type="match status" value="1"/>
</dbReference>
<feature type="domain" description="Glycosyltransferase 2-like" evidence="1">
    <location>
        <begin position="8"/>
        <end position="134"/>
    </location>
</feature>
<dbReference type="PANTHER" id="PTHR22916:SF3">
    <property type="entry name" value="UDP-GLCNAC:BETAGAL BETA-1,3-N-ACETYLGLUCOSAMINYLTRANSFERASE-LIKE PROTEIN 1"/>
    <property type="match status" value="1"/>
</dbReference>
<accession>A0A845BQY5</accession>
<dbReference type="Proteomes" id="UP000467214">
    <property type="component" value="Unassembled WGS sequence"/>
</dbReference>
<keyword evidence="3" id="KW-1185">Reference proteome</keyword>
<evidence type="ECO:0000259" key="1">
    <source>
        <dbReference type="Pfam" id="PF00535"/>
    </source>
</evidence>
<gene>
    <name evidence="2" type="ORF">GQF02_11790</name>
</gene>
<dbReference type="AlphaFoldDB" id="A0A845BQY5"/>
<dbReference type="EMBL" id="WSSB01000010">
    <property type="protein sequence ID" value="MXR37654.1"/>
    <property type="molecule type" value="Genomic_DNA"/>
</dbReference>
<reference evidence="2 3" key="1">
    <citation type="submission" date="2019-12" db="EMBL/GenBank/DDBJ databases">
        <title>Neisseriaceae gen. nov. sp. Genome sequencing and assembly.</title>
        <authorList>
            <person name="Liu Z."/>
            <person name="Li A."/>
        </authorList>
    </citation>
    <scope>NUCLEOTIDE SEQUENCE [LARGE SCALE GENOMIC DNA]</scope>
    <source>
        <strain evidence="2 3">B2N2-7</strain>
    </source>
</reference>
<dbReference type="Gene3D" id="3.90.550.10">
    <property type="entry name" value="Spore Coat Polysaccharide Biosynthesis Protein SpsA, Chain A"/>
    <property type="match status" value="1"/>
</dbReference>
<name>A0A845BQY5_9NEIS</name>
<dbReference type="RefSeq" id="WP_160797374.1">
    <property type="nucleotide sequence ID" value="NZ_WSSB01000010.1"/>
</dbReference>
<dbReference type="InterPro" id="IPR029044">
    <property type="entry name" value="Nucleotide-diphossugar_trans"/>
</dbReference>
<evidence type="ECO:0000313" key="2">
    <source>
        <dbReference type="EMBL" id="MXR37654.1"/>
    </source>
</evidence>
<sequence length="325" mass="36620">MNSQPLLSICIPTYNRAAYLRECLTSLQIDGAWDQIEVIVSDNASTDQTLSVLEDFRDVLPLRWIVQPRNLGADRNFDAVVAEARGEYCWLLGDDDVVIQKSLNAIKQELQSSKPLVLQLGYIQGSSKLDHLKTVLPKKYGLDNSGLLLDIAAYIQAQENISIIFAFISSFVFKRSCWKHSESAKKWFDSNYIHLYQVHTALASTGSPIISHLKQPSIVARGNIANNITANVGEIMWLDARTLADVCCTIYGGQHSIQKAFGELFRRVYPIRTITSVLAQTLRPIDKKTTSALIYLGYSKFQLKLAKWLGKPYLRNLAIYFLTKK</sequence>
<evidence type="ECO:0000313" key="3">
    <source>
        <dbReference type="Proteomes" id="UP000467214"/>
    </source>
</evidence>
<dbReference type="PANTHER" id="PTHR22916">
    <property type="entry name" value="GLYCOSYLTRANSFERASE"/>
    <property type="match status" value="1"/>
</dbReference>
<comment type="caution">
    <text evidence="2">The sequence shown here is derived from an EMBL/GenBank/DDBJ whole genome shotgun (WGS) entry which is preliminary data.</text>
</comment>
<dbReference type="SUPFAM" id="SSF53448">
    <property type="entry name" value="Nucleotide-diphospho-sugar transferases"/>
    <property type="match status" value="1"/>
</dbReference>
<dbReference type="InterPro" id="IPR001173">
    <property type="entry name" value="Glyco_trans_2-like"/>
</dbReference>
<keyword evidence="2" id="KW-0808">Transferase</keyword>
<protein>
    <submittedName>
        <fullName evidence="2">Glycosyltransferase</fullName>
    </submittedName>
</protein>
<dbReference type="GO" id="GO:0016758">
    <property type="term" value="F:hexosyltransferase activity"/>
    <property type="evidence" value="ECO:0007669"/>
    <property type="project" value="UniProtKB-ARBA"/>
</dbReference>
<proteinExistence type="predicted"/>
<organism evidence="2 3">
    <name type="scientific">Craterilacuibacter sinensis</name>
    <dbReference type="NCBI Taxonomy" id="2686017"/>
    <lineage>
        <taxon>Bacteria</taxon>
        <taxon>Pseudomonadati</taxon>
        <taxon>Pseudomonadota</taxon>
        <taxon>Betaproteobacteria</taxon>
        <taxon>Neisseriales</taxon>
        <taxon>Neisseriaceae</taxon>
        <taxon>Craterilacuibacter</taxon>
    </lineage>
</organism>
<dbReference type="Pfam" id="PF00535">
    <property type="entry name" value="Glycos_transf_2"/>
    <property type="match status" value="1"/>
</dbReference>